<proteinExistence type="predicted"/>
<dbReference type="EMBL" id="QTSX02000783">
    <property type="protein sequence ID" value="KAJ9085074.1"/>
    <property type="molecule type" value="Genomic_DNA"/>
</dbReference>
<protein>
    <submittedName>
        <fullName evidence="1">ATP synthase mitochondrial F1 complex assembly factor 2</fullName>
    </submittedName>
</protein>
<organism evidence="1 2">
    <name type="scientific">Entomophthora muscae</name>
    <dbReference type="NCBI Taxonomy" id="34485"/>
    <lineage>
        <taxon>Eukaryota</taxon>
        <taxon>Fungi</taxon>
        <taxon>Fungi incertae sedis</taxon>
        <taxon>Zoopagomycota</taxon>
        <taxon>Entomophthoromycotina</taxon>
        <taxon>Entomophthoromycetes</taxon>
        <taxon>Entomophthorales</taxon>
        <taxon>Entomophthoraceae</taxon>
        <taxon>Entomophthora</taxon>
    </lineage>
</organism>
<evidence type="ECO:0000313" key="1">
    <source>
        <dbReference type="EMBL" id="KAJ9085074.1"/>
    </source>
</evidence>
<keyword evidence="2" id="KW-1185">Reference proteome</keyword>
<gene>
    <name evidence="1" type="primary">atp12_2</name>
    <name evidence="1" type="ORF">DSO57_1017432</name>
</gene>
<reference evidence="1" key="1">
    <citation type="submission" date="2022-04" db="EMBL/GenBank/DDBJ databases">
        <title>Genome of the entomopathogenic fungus Entomophthora muscae.</title>
        <authorList>
            <person name="Elya C."/>
            <person name="Lovett B.R."/>
            <person name="Lee E."/>
            <person name="Macias A.M."/>
            <person name="Hajek A.E."/>
            <person name="De Bivort B.L."/>
            <person name="Kasson M.T."/>
            <person name="De Fine Licht H.H."/>
            <person name="Stajich J.E."/>
        </authorList>
    </citation>
    <scope>NUCLEOTIDE SEQUENCE</scope>
    <source>
        <strain evidence="1">Berkeley</strain>
    </source>
</reference>
<name>A0ACC2UDC8_9FUNG</name>
<evidence type="ECO:0000313" key="2">
    <source>
        <dbReference type="Proteomes" id="UP001165960"/>
    </source>
</evidence>
<sequence>MFWVCKSFSRVSPGVLKYRSLPVPDFRNSKCKLKINSIVCPRLFSTCYSLNKLSETKASIETDGGAREKKLLEAKNLRNRFWKAASLRTSEEGYEICLDGRILRTPNGVPLRIPPNRTTFAHLVAGEWESQEKVLKIHALPLTSLAARAIDGLNTEESRIKVVSLLSKYLDTDSVCYQQDFPQKLVKLQSEHFDPILSWVEKKFGLKPNVTSSIIGSKQPVKVTKALQKAALQLDPLELAGFERATIAAKSFIIGLALMHREISVETAAQASHVEVQFQISQWGEVEDTHDVDHQSIRRNFGAAVATTLRD</sequence>
<dbReference type="Proteomes" id="UP001165960">
    <property type="component" value="Unassembled WGS sequence"/>
</dbReference>
<comment type="caution">
    <text evidence="1">The sequence shown here is derived from an EMBL/GenBank/DDBJ whole genome shotgun (WGS) entry which is preliminary data.</text>
</comment>
<accession>A0ACC2UDC8</accession>